<proteinExistence type="predicted"/>
<reference evidence="3 4" key="1">
    <citation type="submission" date="2012-02" db="EMBL/GenBank/DDBJ databases">
        <title>Complete genome sequence of Phycisphaera mikurensis NBRC 102666.</title>
        <authorList>
            <person name="Ankai A."/>
            <person name="Hosoyama A."/>
            <person name="Terui Y."/>
            <person name="Sekine M."/>
            <person name="Fukai R."/>
            <person name="Kato Y."/>
            <person name="Nakamura S."/>
            <person name="Yamada-Narita S."/>
            <person name="Kawakoshi A."/>
            <person name="Fukunaga Y."/>
            <person name="Yamazaki S."/>
            <person name="Fujita N."/>
        </authorList>
    </citation>
    <scope>NUCLEOTIDE SEQUENCE [LARGE SCALE GENOMIC DNA]</scope>
    <source>
        <strain evidence="4">NBRC 102666 / KCTC 22515 / FYK2301M01</strain>
    </source>
</reference>
<sequence>MLVAFSNRLGCGGSLLVSLVGSIVLIVAMLGLNACFTRGAPLVVPGPDAPASVGEAVGGTEASATPRTAAEREASG</sequence>
<dbReference type="EMBL" id="AP012338">
    <property type="protein sequence ID" value="BAM03234.1"/>
    <property type="molecule type" value="Genomic_DNA"/>
</dbReference>
<dbReference type="AlphaFoldDB" id="I0ID96"/>
<dbReference type="Proteomes" id="UP000007881">
    <property type="component" value="Chromosome"/>
</dbReference>
<keyword evidence="4" id="KW-1185">Reference proteome</keyword>
<gene>
    <name evidence="3" type="ordered locus">PSMK_10750</name>
</gene>
<evidence type="ECO:0000313" key="3">
    <source>
        <dbReference type="EMBL" id="BAM03234.1"/>
    </source>
</evidence>
<keyword evidence="2" id="KW-1133">Transmembrane helix</keyword>
<keyword evidence="2" id="KW-0472">Membrane</keyword>
<dbReference type="RefSeq" id="WP_014436453.1">
    <property type="nucleotide sequence ID" value="NC_017080.1"/>
</dbReference>
<name>I0ID96_PHYMF</name>
<feature type="region of interest" description="Disordered" evidence="1">
    <location>
        <begin position="53"/>
        <end position="76"/>
    </location>
</feature>
<dbReference type="HOGENOM" id="CLU_2651293_0_0_0"/>
<evidence type="ECO:0000256" key="1">
    <source>
        <dbReference type="SAM" id="MobiDB-lite"/>
    </source>
</evidence>
<organism evidence="3 4">
    <name type="scientific">Phycisphaera mikurensis (strain NBRC 102666 / KCTC 22515 / FYK2301M01)</name>
    <dbReference type="NCBI Taxonomy" id="1142394"/>
    <lineage>
        <taxon>Bacteria</taxon>
        <taxon>Pseudomonadati</taxon>
        <taxon>Planctomycetota</taxon>
        <taxon>Phycisphaerae</taxon>
        <taxon>Phycisphaerales</taxon>
        <taxon>Phycisphaeraceae</taxon>
        <taxon>Phycisphaera</taxon>
    </lineage>
</organism>
<accession>I0ID96</accession>
<feature type="transmembrane region" description="Helical" evidence="2">
    <location>
        <begin position="12"/>
        <end position="32"/>
    </location>
</feature>
<protein>
    <submittedName>
        <fullName evidence="3">Uncharacterized protein</fullName>
    </submittedName>
</protein>
<evidence type="ECO:0000313" key="4">
    <source>
        <dbReference type="Proteomes" id="UP000007881"/>
    </source>
</evidence>
<keyword evidence="2" id="KW-0812">Transmembrane</keyword>
<dbReference type="KEGG" id="phm:PSMK_10750"/>
<evidence type="ECO:0000256" key="2">
    <source>
        <dbReference type="SAM" id="Phobius"/>
    </source>
</evidence>